<protein>
    <recommendedName>
        <fullName evidence="2">histidine kinase</fullName>
        <ecNumber evidence="2">2.7.13.3</ecNumber>
    </recommendedName>
</protein>
<dbReference type="GO" id="GO:0016020">
    <property type="term" value="C:membrane"/>
    <property type="evidence" value="ECO:0007669"/>
    <property type="project" value="InterPro"/>
</dbReference>
<dbReference type="EMBL" id="LDRT01000019">
    <property type="protein sequence ID" value="KTR96036.1"/>
    <property type="molecule type" value="Genomic_DNA"/>
</dbReference>
<dbReference type="CDD" id="cd16917">
    <property type="entry name" value="HATPase_UhpB-NarQ-NarX-like"/>
    <property type="match status" value="1"/>
</dbReference>
<keyword evidence="9" id="KW-0472">Membrane</keyword>
<evidence type="ECO:0000256" key="2">
    <source>
        <dbReference type="ARBA" id="ARBA00012438"/>
    </source>
</evidence>
<keyword evidence="3" id="KW-0597">Phosphoprotein</keyword>
<feature type="domain" description="DUF7134" evidence="11">
    <location>
        <begin position="19"/>
        <end position="176"/>
    </location>
</feature>
<dbReference type="InterPro" id="IPR055558">
    <property type="entry name" value="DUF7134"/>
</dbReference>
<comment type="catalytic activity">
    <reaction evidence="1">
        <text>ATP + protein L-histidine = ADP + protein N-phospho-L-histidine.</text>
        <dbReference type="EC" id="2.7.13.3"/>
    </reaction>
</comment>
<evidence type="ECO:0000256" key="4">
    <source>
        <dbReference type="ARBA" id="ARBA00022679"/>
    </source>
</evidence>
<dbReference type="Pfam" id="PF07730">
    <property type="entry name" value="HisKA_3"/>
    <property type="match status" value="1"/>
</dbReference>
<keyword evidence="4" id="KW-0808">Transferase</keyword>
<proteinExistence type="predicted"/>
<dbReference type="Gene3D" id="1.20.5.1930">
    <property type="match status" value="1"/>
</dbReference>
<keyword evidence="8" id="KW-0902">Two-component regulatory system</keyword>
<dbReference type="Proteomes" id="UP000075025">
    <property type="component" value="Unassembled WGS sequence"/>
</dbReference>
<dbReference type="InterPro" id="IPR011712">
    <property type="entry name" value="Sig_transdc_His_kin_sub3_dim/P"/>
</dbReference>
<dbReference type="EC" id="2.7.13.3" evidence="2"/>
<evidence type="ECO:0000256" key="5">
    <source>
        <dbReference type="ARBA" id="ARBA00022741"/>
    </source>
</evidence>
<dbReference type="PANTHER" id="PTHR24421">
    <property type="entry name" value="NITRATE/NITRITE SENSOR PROTEIN NARX-RELATED"/>
    <property type="match status" value="1"/>
</dbReference>
<dbReference type="InterPro" id="IPR036890">
    <property type="entry name" value="HATPase_C_sf"/>
</dbReference>
<evidence type="ECO:0000256" key="7">
    <source>
        <dbReference type="ARBA" id="ARBA00022840"/>
    </source>
</evidence>
<reference evidence="12 13" key="1">
    <citation type="journal article" date="2016" name="Front. Microbiol.">
        <title>Genomic Resource of Rice Seed Associated Bacteria.</title>
        <authorList>
            <person name="Midha S."/>
            <person name="Bansal K."/>
            <person name="Sharma S."/>
            <person name="Kumar N."/>
            <person name="Patil P.P."/>
            <person name="Chaudhry V."/>
            <person name="Patil P.B."/>
        </authorList>
    </citation>
    <scope>NUCLEOTIDE SEQUENCE [LARGE SCALE GENOMIC DNA]</scope>
    <source>
        <strain evidence="12 13">NS220</strain>
    </source>
</reference>
<evidence type="ECO:0000256" key="6">
    <source>
        <dbReference type="ARBA" id="ARBA00022777"/>
    </source>
</evidence>
<dbReference type="InterPro" id="IPR050482">
    <property type="entry name" value="Sensor_HK_TwoCompSys"/>
</dbReference>
<dbReference type="AlphaFoldDB" id="A0A147F094"/>
<comment type="caution">
    <text evidence="12">The sequence shown here is derived from an EMBL/GenBank/DDBJ whole genome shotgun (WGS) entry which is preliminary data.</text>
</comment>
<dbReference type="GO" id="GO:0000155">
    <property type="term" value="F:phosphorelay sensor kinase activity"/>
    <property type="evidence" value="ECO:0007669"/>
    <property type="project" value="InterPro"/>
</dbReference>
<keyword evidence="9" id="KW-0812">Transmembrane</keyword>
<accession>A0A147F094</accession>
<sequence>MPPPSLVCSVAAMLSLRPLRRYQLVTDLVVAGLFGLLALSLELASDAPSVPVGVGASLMVVAFTAAAAMRRLSPGLALALAWAGALLQMGLGRQPSPTDVVVFAVLYTTAAYGTRRVFWAGFVSAVGGAVVVSLYLVVRTLTSPIQPEDVAAIVGILLAAAFALLLAWVTGALVRTAIRATENGRAQRAAEAETIAEQQRVRIARDMHDVVAHSLAVVIAQADGARYAATADPEAATAALATISTTARAALTDVRQLLTQLRHTQAEGPQPRLADLDALYTHVRAAGVELSVDVDPVPPGEPPAAIQLAVYRILQEALTNALRHGADPRVDVYLGWLPDHVELLVRNARAADAPAPPSGGHGLIGMRERAQLVGGRLTAEAQGRFFVVRATLPVRASP</sequence>
<evidence type="ECO:0000259" key="10">
    <source>
        <dbReference type="Pfam" id="PF07730"/>
    </source>
</evidence>
<dbReference type="PANTHER" id="PTHR24421:SF10">
    <property type="entry name" value="NITRATE_NITRITE SENSOR PROTEIN NARQ"/>
    <property type="match status" value="1"/>
</dbReference>
<dbReference type="Pfam" id="PF23539">
    <property type="entry name" value="DUF7134"/>
    <property type="match status" value="1"/>
</dbReference>
<feature type="transmembrane region" description="Helical" evidence="9">
    <location>
        <begin position="150"/>
        <end position="169"/>
    </location>
</feature>
<keyword evidence="6 12" id="KW-0418">Kinase</keyword>
<evidence type="ECO:0000256" key="8">
    <source>
        <dbReference type="ARBA" id="ARBA00023012"/>
    </source>
</evidence>
<evidence type="ECO:0000256" key="3">
    <source>
        <dbReference type="ARBA" id="ARBA00022553"/>
    </source>
</evidence>
<organism evidence="12 13">
    <name type="scientific">Microbacterium testaceum</name>
    <name type="common">Aureobacterium testaceum</name>
    <name type="synonym">Brevibacterium testaceum</name>
    <dbReference type="NCBI Taxonomy" id="2033"/>
    <lineage>
        <taxon>Bacteria</taxon>
        <taxon>Bacillati</taxon>
        <taxon>Actinomycetota</taxon>
        <taxon>Actinomycetes</taxon>
        <taxon>Micrococcales</taxon>
        <taxon>Microbacteriaceae</taxon>
        <taxon>Microbacterium</taxon>
    </lineage>
</organism>
<dbReference type="GO" id="GO:0046983">
    <property type="term" value="F:protein dimerization activity"/>
    <property type="evidence" value="ECO:0007669"/>
    <property type="project" value="InterPro"/>
</dbReference>
<feature type="transmembrane region" description="Helical" evidence="9">
    <location>
        <begin position="117"/>
        <end position="138"/>
    </location>
</feature>
<feature type="domain" description="Signal transduction histidine kinase subgroup 3 dimerisation and phosphoacceptor" evidence="10">
    <location>
        <begin position="200"/>
        <end position="265"/>
    </location>
</feature>
<keyword evidence="9" id="KW-1133">Transmembrane helix</keyword>
<dbReference type="OrthoDB" id="227596at2"/>
<feature type="transmembrane region" description="Helical" evidence="9">
    <location>
        <begin position="24"/>
        <end position="44"/>
    </location>
</feature>
<gene>
    <name evidence="12" type="ORF">NS220_03590</name>
</gene>
<evidence type="ECO:0000256" key="9">
    <source>
        <dbReference type="SAM" id="Phobius"/>
    </source>
</evidence>
<dbReference type="SUPFAM" id="SSF55874">
    <property type="entry name" value="ATPase domain of HSP90 chaperone/DNA topoisomerase II/histidine kinase"/>
    <property type="match status" value="1"/>
</dbReference>
<evidence type="ECO:0000313" key="13">
    <source>
        <dbReference type="Proteomes" id="UP000075025"/>
    </source>
</evidence>
<evidence type="ECO:0000259" key="11">
    <source>
        <dbReference type="Pfam" id="PF23539"/>
    </source>
</evidence>
<keyword evidence="7" id="KW-0067">ATP-binding</keyword>
<evidence type="ECO:0000256" key="1">
    <source>
        <dbReference type="ARBA" id="ARBA00000085"/>
    </source>
</evidence>
<evidence type="ECO:0000313" key="12">
    <source>
        <dbReference type="EMBL" id="KTR96036.1"/>
    </source>
</evidence>
<feature type="transmembrane region" description="Helical" evidence="9">
    <location>
        <begin position="50"/>
        <end position="68"/>
    </location>
</feature>
<dbReference type="GO" id="GO:0005524">
    <property type="term" value="F:ATP binding"/>
    <property type="evidence" value="ECO:0007669"/>
    <property type="project" value="UniProtKB-KW"/>
</dbReference>
<name>A0A147F094_MICTE</name>
<dbReference type="PATRIC" id="fig|2033.6.peg.1364"/>
<keyword evidence="5" id="KW-0547">Nucleotide-binding</keyword>
<dbReference type="Gene3D" id="3.30.565.10">
    <property type="entry name" value="Histidine kinase-like ATPase, C-terminal domain"/>
    <property type="match status" value="1"/>
</dbReference>